<evidence type="ECO:0000256" key="8">
    <source>
        <dbReference type="ARBA" id="ARBA00022909"/>
    </source>
</evidence>
<dbReference type="SUPFAM" id="SSF55083">
    <property type="entry name" value="6-hydroxymethyl-7,8-dihydropterin pyrophosphokinase, HPPK"/>
    <property type="match status" value="1"/>
</dbReference>
<keyword evidence="4 10" id="KW-0808">Transferase</keyword>
<keyword evidence="6 10" id="KW-0418">Kinase</keyword>
<dbReference type="PANTHER" id="PTHR43071">
    <property type="entry name" value="2-AMINO-4-HYDROXY-6-HYDROXYMETHYLDIHYDROPTERIDINE PYROPHOSPHOKINASE"/>
    <property type="match status" value="1"/>
</dbReference>
<dbReference type="GO" id="GO:0016301">
    <property type="term" value="F:kinase activity"/>
    <property type="evidence" value="ECO:0007669"/>
    <property type="project" value="UniProtKB-KW"/>
</dbReference>
<dbReference type="AlphaFoldDB" id="A0A2K9IYA8"/>
<dbReference type="UniPathway" id="UPA00077">
    <property type="reaction ID" value="UER00155"/>
</dbReference>
<sequence>MNYVYIALGTNIEPRENFLKEGLRLLQEHAQIHITKTSSIYQTAPVGYTEQNDFLNMVIEVETSCLPLELLAYCQQIENELGRKRIIRFGPRTIDLDILLYNQENIEMERLTIPHPRMHERAFVLVPLNEIAPQAILPLPNGEKEVSMVVTELPGNDLKDVVKWTKKDSVDE</sequence>
<comment type="pathway">
    <text evidence="2">Cofactor biosynthesis; tetrahydrofolate biosynthesis; 2-amino-4-hydroxy-6-hydroxymethyl-7,8-dihydropteridine diphosphate from 7,8-dihydroneopterin triphosphate: step 4/4.</text>
</comment>
<dbReference type="InterPro" id="IPR035907">
    <property type="entry name" value="Hppk_sf"/>
</dbReference>
<dbReference type="GO" id="GO:0003848">
    <property type="term" value="F:2-amino-4-hydroxy-6-hydroxymethyldihydropteridine diphosphokinase activity"/>
    <property type="evidence" value="ECO:0007669"/>
    <property type="project" value="UniProtKB-EC"/>
</dbReference>
<comment type="catalytic activity">
    <reaction evidence="1">
        <text>6-hydroxymethyl-7,8-dihydropterin + ATP = (7,8-dihydropterin-6-yl)methyl diphosphate + AMP + H(+)</text>
        <dbReference type="Rhea" id="RHEA:11412"/>
        <dbReference type="ChEBI" id="CHEBI:15378"/>
        <dbReference type="ChEBI" id="CHEBI:30616"/>
        <dbReference type="ChEBI" id="CHEBI:44841"/>
        <dbReference type="ChEBI" id="CHEBI:72950"/>
        <dbReference type="ChEBI" id="CHEBI:456215"/>
        <dbReference type="EC" id="2.7.6.3"/>
    </reaction>
</comment>
<dbReference type="EC" id="2.7.6.3" evidence="3"/>
<keyword evidence="8" id="KW-0289">Folate biosynthesis</keyword>
<dbReference type="NCBIfam" id="TIGR01498">
    <property type="entry name" value="folK"/>
    <property type="match status" value="1"/>
</dbReference>
<evidence type="ECO:0000256" key="7">
    <source>
        <dbReference type="ARBA" id="ARBA00022840"/>
    </source>
</evidence>
<feature type="domain" description="7,8-dihydro-6-hydroxymethylpterin-pyrophosphokinase" evidence="9">
    <location>
        <begin position="88"/>
        <end position="99"/>
    </location>
</feature>
<dbReference type="Pfam" id="PF01288">
    <property type="entry name" value="HPPK"/>
    <property type="match status" value="1"/>
</dbReference>
<proteinExistence type="predicted"/>
<evidence type="ECO:0000256" key="2">
    <source>
        <dbReference type="ARBA" id="ARBA00005051"/>
    </source>
</evidence>
<evidence type="ECO:0000256" key="6">
    <source>
        <dbReference type="ARBA" id="ARBA00022777"/>
    </source>
</evidence>
<evidence type="ECO:0000256" key="4">
    <source>
        <dbReference type="ARBA" id="ARBA00022679"/>
    </source>
</evidence>
<evidence type="ECO:0000313" key="11">
    <source>
        <dbReference type="Proteomes" id="UP000234237"/>
    </source>
</evidence>
<dbReference type="GO" id="GO:0046654">
    <property type="term" value="P:tetrahydrofolate biosynthetic process"/>
    <property type="evidence" value="ECO:0007669"/>
    <property type="project" value="UniProtKB-UniPathway"/>
</dbReference>
<dbReference type="Proteomes" id="UP000234237">
    <property type="component" value="Chromosome"/>
</dbReference>
<keyword evidence="7" id="KW-0067">ATP-binding</keyword>
<dbReference type="EMBL" id="CP018622">
    <property type="protein sequence ID" value="AUJ24435.1"/>
    <property type="molecule type" value="Genomic_DNA"/>
</dbReference>
<name>A0A2K9IYA8_9BACI</name>
<dbReference type="InterPro" id="IPR000550">
    <property type="entry name" value="Hppk"/>
</dbReference>
<keyword evidence="5" id="KW-0547">Nucleotide-binding</keyword>
<dbReference type="RefSeq" id="WP_101933054.1">
    <property type="nucleotide sequence ID" value="NZ_CP018622.1"/>
</dbReference>
<organism evidence="10 11">
    <name type="scientific">Virgibacillus dokdonensis</name>
    <dbReference type="NCBI Taxonomy" id="302167"/>
    <lineage>
        <taxon>Bacteria</taxon>
        <taxon>Bacillati</taxon>
        <taxon>Bacillota</taxon>
        <taxon>Bacilli</taxon>
        <taxon>Bacillales</taxon>
        <taxon>Bacillaceae</taxon>
        <taxon>Virgibacillus</taxon>
    </lineage>
</organism>
<evidence type="ECO:0000256" key="3">
    <source>
        <dbReference type="ARBA" id="ARBA00013253"/>
    </source>
</evidence>
<dbReference type="PANTHER" id="PTHR43071:SF1">
    <property type="entry name" value="2-AMINO-4-HYDROXY-6-HYDROXYMETHYLDIHYDROPTERIDINE PYROPHOSPHOKINASE"/>
    <property type="match status" value="1"/>
</dbReference>
<evidence type="ECO:0000256" key="1">
    <source>
        <dbReference type="ARBA" id="ARBA00000198"/>
    </source>
</evidence>
<dbReference type="PROSITE" id="PS00794">
    <property type="entry name" value="HPPK"/>
    <property type="match status" value="1"/>
</dbReference>
<gene>
    <name evidence="10" type="primary">folK</name>
    <name evidence="10" type="ORF">A21D_01351</name>
</gene>
<dbReference type="GO" id="GO:0005524">
    <property type="term" value="F:ATP binding"/>
    <property type="evidence" value="ECO:0007669"/>
    <property type="project" value="UniProtKB-KW"/>
</dbReference>
<evidence type="ECO:0000256" key="5">
    <source>
        <dbReference type="ARBA" id="ARBA00022741"/>
    </source>
</evidence>
<reference evidence="11" key="1">
    <citation type="submission" date="2016-11" db="EMBL/GenBank/DDBJ databases">
        <title>Complete genome sequence of Virgibacillus pantothenticus 21D, a halophilic bacterium isolated from the deep hypersaline anoxic basin Discovery in the Mediterranean Sea.</title>
        <authorList>
            <person name="Zeaiter Z."/>
            <person name="Booth J.M."/>
            <person name="Prosdocimi E.M."/>
            <person name="Mapelli F."/>
            <person name="Fusi M."/>
            <person name="Daffonchio D."/>
            <person name="Borin S."/>
            <person name="Crotti E."/>
        </authorList>
    </citation>
    <scope>NUCLEOTIDE SEQUENCE [LARGE SCALE GENOMIC DNA]</scope>
    <source>
        <strain evidence="11">21D</strain>
    </source>
</reference>
<accession>A0A2K9IYA8</accession>
<dbReference type="GO" id="GO:0046656">
    <property type="term" value="P:folic acid biosynthetic process"/>
    <property type="evidence" value="ECO:0007669"/>
    <property type="project" value="UniProtKB-KW"/>
</dbReference>
<evidence type="ECO:0000259" key="9">
    <source>
        <dbReference type="PROSITE" id="PS00794"/>
    </source>
</evidence>
<dbReference type="STRING" id="302167.GCA_900166595_00068"/>
<dbReference type="KEGG" id="vpn:A21D_01351"/>
<evidence type="ECO:0000313" key="10">
    <source>
        <dbReference type="EMBL" id="AUJ24435.1"/>
    </source>
</evidence>
<dbReference type="Gene3D" id="3.30.70.560">
    <property type="entry name" value="7,8-Dihydro-6-hydroxymethylpterin-pyrophosphokinase HPPK"/>
    <property type="match status" value="1"/>
</dbReference>
<protein>
    <recommendedName>
        <fullName evidence="3">2-amino-4-hydroxy-6-hydroxymethyldihydropteridine diphosphokinase</fullName>
        <ecNumber evidence="3">2.7.6.3</ecNumber>
    </recommendedName>
</protein>
<dbReference type="CDD" id="cd00483">
    <property type="entry name" value="HPPK"/>
    <property type="match status" value="1"/>
</dbReference>